<dbReference type="InterPro" id="IPR020846">
    <property type="entry name" value="MFS_dom"/>
</dbReference>
<dbReference type="PRINTS" id="PR00171">
    <property type="entry name" value="SUGRTRNSPORT"/>
</dbReference>
<feature type="transmembrane region" description="Helical" evidence="6">
    <location>
        <begin position="243"/>
        <end position="266"/>
    </location>
</feature>
<organism evidence="8 9">
    <name type="scientific">Nicrophorus vespilloides</name>
    <name type="common">Boreal carrion beetle</name>
    <dbReference type="NCBI Taxonomy" id="110193"/>
    <lineage>
        <taxon>Eukaryota</taxon>
        <taxon>Metazoa</taxon>
        <taxon>Ecdysozoa</taxon>
        <taxon>Arthropoda</taxon>
        <taxon>Hexapoda</taxon>
        <taxon>Insecta</taxon>
        <taxon>Pterygota</taxon>
        <taxon>Neoptera</taxon>
        <taxon>Endopterygota</taxon>
        <taxon>Coleoptera</taxon>
        <taxon>Polyphaga</taxon>
        <taxon>Staphyliniformia</taxon>
        <taxon>Silphidae</taxon>
        <taxon>Nicrophorinae</taxon>
        <taxon>Nicrophorus</taxon>
    </lineage>
</organism>
<gene>
    <name evidence="9" type="primary">LOC108564221</name>
</gene>
<dbReference type="PROSITE" id="PS00217">
    <property type="entry name" value="SUGAR_TRANSPORT_2"/>
    <property type="match status" value="1"/>
</dbReference>
<feature type="domain" description="Major facilitator superfamily (MFS) profile" evidence="7">
    <location>
        <begin position="1"/>
        <end position="428"/>
    </location>
</feature>
<dbReference type="InterPro" id="IPR005829">
    <property type="entry name" value="Sugar_transporter_CS"/>
</dbReference>
<evidence type="ECO:0000313" key="9">
    <source>
        <dbReference type="RefSeq" id="XP_017778670.1"/>
    </source>
</evidence>
<dbReference type="PROSITE" id="PS00216">
    <property type="entry name" value="SUGAR_TRANSPORT_1"/>
    <property type="match status" value="1"/>
</dbReference>
<reference evidence="9" key="1">
    <citation type="submission" date="2025-08" db="UniProtKB">
        <authorList>
            <consortium name="RefSeq"/>
        </authorList>
    </citation>
    <scope>IDENTIFICATION</scope>
    <source>
        <tissue evidence="9">Whole Larva</tissue>
    </source>
</reference>
<dbReference type="Proteomes" id="UP000695000">
    <property type="component" value="Unplaced"/>
</dbReference>
<feature type="transmembrane region" description="Helical" evidence="6">
    <location>
        <begin position="400"/>
        <end position="424"/>
    </location>
</feature>
<keyword evidence="3 6" id="KW-1133">Transmembrane helix</keyword>
<evidence type="ECO:0000256" key="4">
    <source>
        <dbReference type="ARBA" id="ARBA00023136"/>
    </source>
</evidence>
<keyword evidence="8" id="KW-1185">Reference proteome</keyword>
<feature type="transmembrane region" description="Helical" evidence="6">
    <location>
        <begin position="78"/>
        <end position="97"/>
    </location>
</feature>
<dbReference type="RefSeq" id="XP_017778670.1">
    <property type="nucleotide sequence ID" value="XM_017923181.1"/>
</dbReference>
<feature type="transmembrane region" description="Helical" evidence="6">
    <location>
        <begin position="336"/>
        <end position="362"/>
    </location>
</feature>
<keyword evidence="5" id="KW-0325">Glycoprotein</keyword>
<keyword evidence="2 6" id="KW-0812">Transmembrane</keyword>
<name>A0ABM1MVS0_NICVS</name>
<dbReference type="Gene3D" id="1.20.1250.20">
    <property type="entry name" value="MFS general substrate transporter like domains"/>
    <property type="match status" value="2"/>
</dbReference>
<evidence type="ECO:0000256" key="2">
    <source>
        <dbReference type="ARBA" id="ARBA00022692"/>
    </source>
</evidence>
<dbReference type="InterPro" id="IPR036259">
    <property type="entry name" value="MFS_trans_sf"/>
</dbReference>
<dbReference type="InterPro" id="IPR003663">
    <property type="entry name" value="Sugar/inositol_transpt"/>
</dbReference>
<keyword evidence="4 6" id="KW-0472">Membrane</keyword>
<evidence type="ECO:0000259" key="7">
    <source>
        <dbReference type="PROSITE" id="PS50850"/>
    </source>
</evidence>
<dbReference type="Pfam" id="PF00083">
    <property type="entry name" value="Sugar_tr"/>
    <property type="match status" value="1"/>
</dbReference>
<evidence type="ECO:0000256" key="1">
    <source>
        <dbReference type="ARBA" id="ARBA00004141"/>
    </source>
</evidence>
<accession>A0ABM1MVS0</accession>
<evidence type="ECO:0000256" key="3">
    <source>
        <dbReference type="ARBA" id="ARBA00022989"/>
    </source>
</evidence>
<feature type="transmembrane region" description="Helical" evidence="6">
    <location>
        <begin position="309"/>
        <end position="330"/>
    </location>
</feature>
<feature type="transmembrane region" description="Helical" evidence="6">
    <location>
        <begin position="374"/>
        <end position="394"/>
    </location>
</feature>
<dbReference type="PANTHER" id="PTHR48021:SF47">
    <property type="entry name" value="GH17672P"/>
    <property type="match status" value="1"/>
</dbReference>
<dbReference type="GeneID" id="108564221"/>
<evidence type="ECO:0000313" key="8">
    <source>
        <dbReference type="Proteomes" id="UP000695000"/>
    </source>
</evidence>
<comment type="subcellular location">
    <subcellularLocation>
        <location evidence="1">Membrane</location>
        <topology evidence="1">Multi-pass membrane protein</topology>
    </subcellularLocation>
</comment>
<dbReference type="PROSITE" id="PS50850">
    <property type="entry name" value="MFS"/>
    <property type="match status" value="1"/>
</dbReference>
<dbReference type="InterPro" id="IPR005828">
    <property type="entry name" value="MFS_sugar_transport-like"/>
</dbReference>
<dbReference type="SUPFAM" id="SSF103473">
    <property type="entry name" value="MFS general substrate transporter"/>
    <property type="match status" value="1"/>
</dbReference>
<protein>
    <submittedName>
        <fullName evidence="9">Facilitated trehalose transporter Tret1-like</fullName>
    </submittedName>
</protein>
<feature type="transmembrane region" description="Helical" evidence="6">
    <location>
        <begin position="103"/>
        <end position="125"/>
    </location>
</feature>
<evidence type="ECO:0000256" key="5">
    <source>
        <dbReference type="ARBA" id="ARBA00023180"/>
    </source>
</evidence>
<dbReference type="InterPro" id="IPR050549">
    <property type="entry name" value="MFS_Trehalose_Transporter"/>
</dbReference>
<dbReference type="PANTHER" id="PTHR48021">
    <property type="match status" value="1"/>
</dbReference>
<evidence type="ECO:0000256" key="6">
    <source>
        <dbReference type="SAM" id="Phobius"/>
    </source>
</evidence>
<feature type="transmembrane region" description="Helical" evidence="6">
    <location>
        <begin position="281"/>
        <end position="302"/>
    </location>
</feature>
<sequence length="447" mass="48600">MFLYFATCVVNLMSFSATIGLTWTSSAIPRLKRSDDSNPLGREITADEESLLGSLYIVGSIVGPFLASPITSRLGRKLTMVIFTLPTIASFLLEAFVDEMALYYLARVLGGLTGGCIYTTIPIYVAEISESSNRGALAAFFGIFGTLGNLFSYALGTYVDIKMFSLISLIPPTLMIACLLGCVPETPYHLVAKGDDEEAIRVLRKFRGKGCDAHGELVQIKKAFECKQERVGFGELIRDSKKALIIAVVGSSLQQFTGIYAIQIYLQPIFEMAPEGLDPGVATIVIGVAKVITFLLTVLTVDRLGRRRLLLTSSIGVFVSLGSLGTFFLLETERVPWFPVACLVAFVVAFNFGMGSVPLILLGELFPPRFKSPAAVLAVTVSQLLAFLITFAFPLLIRSIGIGSCFWIFAASGLICFAFTYALIPETKGKTLLQIQELLHPEKKTIT</sequence>
<feature type="transmembrane region" description="Helical" evidence="6">
    <location>
        <begin position="137"/>
        <end position="155"/>
    </location>
</feature>
<proteinExistence type="predicted"/>